<reference evidence="6" key="1">
    <citation type="submission" date="2021-11" db="EMBL/GenBank/DDBJ databases">
        <authorList>
            <person name="Schell T."/>
        </authorList>
    </citation>
    <scope>NUCLEOTIDE SEQUENCE</scope>
    <source>
        <strain evidence="6">M5</strain>
    </source>
</reference>
<dbReference type="GO" id="GO:0046872">
    <property type="term" value="F:metal ion binding"/>
    <property type="evidence" value="ECO:0007669"/>
    <property type="project" value="UniProtKB-KW"/>
</dbReference>
<dbReference type="CDD" id="cd20821">
    <property type="entry name" value="C1_MgcRacGAP"/>
    <property type="match status" value="1"/>
</dbReference>
<dbReference type="PANTHER" id="PTHR46199">
    <property type="entry name" value="RAC GTPASE-ACTIVATING PROTEIN 1"/>
    <property type="match status" value="1"/>
</dbReference>
<dbReference type="SUPFAM" id="SSF57889">
    <property type="entry name" value="Cysteine-rich domain"/>
    <property type="match status" value="1"/>
</dbReference>
<evidence type="ECO:0000313" key="7">
    <source>
        <dbReference type="Proteomes" id="UP000789390"/>
    </source>
</evidence>
<evidence type="ECO:0000259" key="5">
    <source>
        <dbReference type="PROSITE" id="PS50081"/>
    </source>
</evidence>
<evidence type="ECO:0000256" key="1">
    <source>
        <dbReference type="ARBA" id="ARBA00022723"/>
    </source>
</evidence>
<dbReference type="PROSITE" id="PS00479">
    <property type="entry name" value="ZF_DAG_PE_1"/>
    <property type="match status" value="1"/>
</dbReference>
<evidence type="ECO:0000256" key="4">
    <source>
        <dbReference type="SAM" id="MobiDB-lite"/>
    </source>
</evidence>
<dbReference type="SMART" id="SM00109">
    <property type="entry name" value="C1"/>
    <property type="match status" value="1"/>
</dbReference>
<evidence type="ECO:0000313" key="6">
    <source>
        <dbReference type="EMBL" id="CAH0104899.1"/>
    </source>
</evidence>
<dbReference type="GO" id="GO:0005096">
    <property type="term" value="F:GTPase activator activity"/>
    <property type="evidence" value="ECO:0007669"/>
    <property type="project" value="TreeGrafter"/>
</dbReference>
<dbReference type="PANTHER" id="PTHR46199:SF3">
    <property type="entry name" value="RAC GTPASE-ACTIVATING PROTEIN 1"/>
    <property type="match status" value="1"/>
</dbReference>
<dbReference type="GO" id="GO:0097149">
    <property type="term" value="C:centralspindlin complex"/>
    <property type="evidence" value="ECO:0007669"/>
    <property type="project" value="TreeGrafter"/>
</dbReference>
<dbReference type="InterPro" id="IPR002219">
    <property type="entry name" value="PKC_DAG/PE"/>
</dbReference>
<dbReference type="InterPro" id="IPR046349">
    <property type="entry name" value="C1-like_sf"/>
</dbReference>
<keyword evidence="7" id="KW-1185">Reference proteome</keyword>
<name>A0A8J2RR04_9CRUS</name>
<dbReference type="GO" id="GO:0051256">
    <property type="term" value="P:mitotic spindle midzone assembly"/>
    <property type="evidence" value="ECO:0007669"/>
    <property type="project" value="TreeGrafter"/>
</dbReference>
<feature type="coiled-coil region" evidence="3">
    <location>
        <begin position="57"/>
        <end position="84"/>
    </location>
</feature>
<keyword evidence="2" id="KW-0862">Zinc</keyword>
<protein>
    <recommendedName>
        <fullName evidence="5">Phorbol-ester/DAG-type domain-containing protein</fullName>
    </recommendedName>
</protein>
<sequence length="342" mass="38168">MAKYFNETPGYYNMENNFHVSLLAQFDDTCIRGFDLEGCDQEFLEFAQGQEDCRTKWLAAEKELQVMQSRINDAKKETSKLELLNHHVTMLLKDEHHQFDMVRECVSSETNLNDAIIERLNSLDAGRYSHPVNKNAANTRRSDKLETITEVNSAELTPSERSSLSSSESSDETLELSGTVRSFRDLHRLNKQCSEWMPGGVKTVGEQTFKGLKEVSTTTDVGVFDQCLVATTTVSFSMQTGSTVASSVIESYPGGSSTSSSDATHNITVIRRHDLKRQVVVSQAETCYPCGQRIKFGKAALKCNNCGMICHVDCQSVMPRSCEPKQDQISTEKNIEAALSKK</sequence>
<evidence type="ECO:0000256" key="3">
    <source>
        <dbReference type="SAM" id="Coils"/>
    </source>
</evidence>
<comment type="caution">
    <text evidence="6">The sequence shown here is derived from an EMBL/GenBank/DDBJ whole genome shotgun (WGS) entry which is preliminary data.</text>
</comment>
<accession>A0A8J2RR04</accession>
<dbReference type="Gene3D" id="3.30.60.20">
    <property type="match status" value="1"/>
</dbReference>
<dbReference type="Pfam" id="PF00130">
    <property type="entry name" value="C1_1"/>
    <property type="match status" value="1"/>
</dbReference>
<organism evidence="6 7">
    <name type="scientific">Daphnia galeata</name>
    <dbReference type="NCBI Taxonomy" id="27404"/>
    <lineage>
        <taxon>Eukaryota</taxon>
        <taxon>Metazoa</taxon>
        <taxon>Ecdysozoa</taxon>
        <taxon>Arthropoda</taxon>
        <taxon>Crustacea</taxon>
        <taxon>Branchiopoda</taxon>
        <taxon>Diplostraca</taxon>
        <taxon>Cladocera</taxon>
        <taxon>Anomopoda</taxon>
        <taxon>Daphniidae</taxon>
        <taxon>Daphnia</taxon>
    </lineage>
</organism>
<dbReference type="GO" id="GO:0005634">
    <property type="term" value="C:nucleus"/>
    <property type="evidence" value="ECO:0007669"/>
    <property type="project" value="TreeGrafter"/>
</dbReference>
<proteinExistence type="predicted"/>
<dbReference type="OrthoDB" id="2218807at2759"/>
<dbReference type="GO" id="GO:0000281">
    <property type="term" value="P:mitotic cytokinesis"/>
    <property type="evidence" value="ECO:0007669"/>
    <property type="project" value="TreeGrafter"/>
</dbReference>
<keyword evidence="1" id="KW-0479">Metal-binding</keyword>
<feature type="compositionally biased region" description="Low complexity" evidence="4">
    <location>
        <begin position="155"/>
        <end position="168"/>
    </location>
</feature>
<feature type="domain" description="Phorbol-ester/DAG-type" evidence="5">
    <location>
        <begin position="272"/>
        <end position="322"/>
    </location>
</feature>
<dbReference type="Proteomes" id="UP000789390">
    <property type="component" value="Unassembled WGS sequence"/>
</dbReference>
<dbReference type="EMBL" id="CAKKLH010000157">
    <property type="protein sequence ID" value="CAH0104899.1"/>
    <property type="molecule type" value="Genomic_DNA"/>
</dbReference>
<gene>
    <name evidence="6" type="ORF">DGAL_LOCUS7828</name>
</gene>
<dbReference type="AlphaFoldDB" id="A0A8J2RR04"/>
<dbReference type="GO" id="GO:0030496">
    <property type="term" value="C:midbody"/>
    <property type="evidence" value="ECO:0007669"/>
    <property type="project" value="TreeGrafter"/>
</dbReference>
<dbReference type="GO" id="GO:0032154">
    <property type="term" value="C:cleavage furrow"/>
    <property type="evidence" value="ECO:0007669"/>
    <property type="project" value="TreeGrafter"/>
</dbReference>
<dbReference type="GO" id="GO:0051233">
    <property type="term" value="C:spindle midzone"/>
    <property type="evidence" value="ECO:0007669"/>
    <property type="project" value="TreeGrafter"/>
</dbReference>
<dbReference type="GO" id="GO:0007266">
    <property type="term" value="P:Rho protein signal transduction"/>
    <property type="evidence" value="ECO:0007669"/>
    <property type="project" value="TreeGrafter"/>
</dbReference>
<feature type="region of interest" description="Disordered" evidence="4">
    <location>
        <begin position="154"/>
        <end position="176"/>
    </location>
</feature>
<evidence type="ECO:0000256" key="2">
    <source>
        <dbReference type="ARBA" id="ARBA00022833"/>
    </source>
</evidence>
<dbReference type="PROSITE" id="PS50081">
    <property type="entry name" value="ZF_DAG_PE_2"/>
    <property type="match status" value="1"/>
</dbReference>
<keyword evidence="3" id="KW-0175">Coiled coil</keyword>